<organism evidence="2 3">
    <name type="scientific">Paramixta manurensis</name>
    <dbReference type="NCBI Taxonomy" id="2740817"/>
    <lineage>
        <taxon>Bacteria</taxon>
        <taxon>Pseudomonadati</taxon>
        <taxon>Pseudomonadota</taxon>
        <taxon>Gammaproteobacteria</taxon>
        <taxon>Enterobacterales</taxon>
        <taxon>Erwiniaceae</taxon>
        <taxon>Paramixta</taxon>
    </lineage>
</organism>
<reference evidence="2 3" key="1">
    <citation type="submission" date="2020-06" db="EMBL/GenBank/DDBJ databases">
        <title>Genome sequence of Paramixta manurensis strain PD-1.</title>
        <authorList>
            <person name="Lee C.W."/>
            <person name="Kim J."/>
        </authorList>
    </citation>
    <scope>NUCLEOTIDE SEQUENCE [LARGE SCALE GENOMIC DNA]</scope>
    <source>
        <strain evidence="2 3">PD-1</strain>
    </source>
</reference>
<keyword evidence="1" id="KW-0472">Membrane</keyword>
<feature type="transmembrane region" description="Helical" evidence="1">
    <location>
        <begin position="20"/>
        <end position="42"/>
    </location>
</feature>
<keyword evidence="3" id="KW-1185">Reference proteome</keyword>
<dbReference type="EMBL" id="CP054212">
    <property type="protein sequence ID" value="QKJ87748.1"/>
    <property type="molecule type" value="Genomic_DNA"/>
</dbReference>
<accession>A0A6M8UAK5</accession>
<evidence type="ECO:0000313" key="2">
    <source>
        <dbReference type="EMBL" id="QKJ87748.1"/>
    </source>
</evidence>
<name>A0A6M8UAK5_9GAMM</name>
<gene>
    <name evidence="2" type="ORF">PMPD1_2811</name>
</gene>
<protein>
    <submittedName>
        <fullName evidence="2">Uncharacterized protein</fullName>
    </submittedName>
</protein>
<sequence length="66" mass="7079">MGQFINFAPAHAGTRLRDDYGAAAGWFLSPVYTAVTPLLSLYRTARSFPVVQPEKVVAMGGLSHVA</sequence>
<keyword evidence="1" id="KW-0812">Transmembrane</keyword>
<evidence type="ECO:0000313" key="3">
    <source>
        <dbReference type="Proteomes" id="UP000505325"/>
    </source>
</evidence>
<dbReference type="Proteomes" id="UP000505325">
    <property type="component" value="Chromosome"/>
</dbReference>
<keyword evidence="1" id="KW-1133">Transmembrane helix</keyword>
<evidence type="ECO:0000256" key="1">
    <source>
        <dbReference type="SAM" id="Phobius"/>
    </source>
</evidence>
<dbReference type="AlphaFoldDB" id="A0A6M8UAK5"/>
<proteinExistence type="predicted"/>
<dbReference type="KEGG" id="pmak:PMPD1_2811"/>